<protein>
    <submittedName>
        <fullName evidence="2">Uncharacterized protein</fullName>
    </submittedName>
</protein>
<name>A0A3E0HA57_9GAMM</name>
<gene>
    <name evidence="2" type="ORF">DFR26_0758</name>
</gene>
<evidence type="ECO:0000313" key="2">
    <source>
        <dbReference type="EMBL" id="REH40557.1"/>
    </source>
</evidence>
<keyword evidence="1" id="KW-0812">Transmembrane</keyword>
<comment type="caution">
    <text evidence="2">The sequence shown here is derived from an EMBL/GenBank/DDBJ whole genome shotgun (WGS) entry which is preliminary data.</text>
</comment>
<keyword evidence="1" id="KW-0472">Membrane</keyword>
<keyword evidence="3" id="KW-1185">Reference proteome</keyword>
<reference evidence="2 3" key="1">
    <citation type="submission" date="2018-08" db="EMBL/GenBank/DDBJ databases">
        <title>Genomic Encyclopedia of Type Strains, Phase IV (KMG-IV): sequencing the most valuable type-strain genomes for metagenomic binning, comparative biology and taxonomic classification.</title>
        <authorList>
            <person name="Goeker M."/>
        </authorList>
    </citation>
    <scope>NUCLEOTIDE SEQUENCE [LARGE SCALE GENOMIC DNA]</scope>
    <source>
        <strain evidence="2 3">DSM 26022</strain>
    </source>
</reference>
<dbReference type="EMBL" id="QUNR01000001">
    <property type="protein sequence ID" value="REH40557.1"/>
    <property type="molecule type" value="Genomic_DNA"/>
</dbReference>
<evidence type="ECO:0000313" key="3">
    <source>
        <dbReference type="Proteomes" id="UP000256774"/>
    </source>
</evidence>
<keyword evidence="1" id="KW-1133">Transmembrane helix</keyword>
<evidence type="ECO:0000256" key="1">
    <source>
        <dbReference type="SAM" id="Phobius"/>
    </source>
</evidence>
<proteinExistence type="predicted"/>
<dbReference type="AlphaFoldDB" id="A0A3E0HA57"/>
<feature type="transmembrane region" description="Helical" evidence="1">
    <location>
        <begin position="12"/>
        <end position="30"/>
    </location>
</feature>
<organism evidence="2 3">
    <name type="scientific">Paraperlucidibaca baekdonensis</name>
    <dbReference type="NCBI Taxonomy" id="748120"/>
    <lineage>
        <taxon>Bacteria</taxon>
        <taxon>Pseudomonadati</taxon>
        <taxon>Pseudomonadota</taxon>
        <taxon>Gammaproteobacteria</taxon>
        <taxon>Moraxellales</taxon>
        <taxon>Moraxellaceae</taxon>
        <taxon>Paraperlucidibaca</taxon>
    </lineage>
</organism>
<dbReference type="Proteomes" id="UP000256774">
    <property type="component" value="Unassembled WGS sequence"/>
</dbReference>
<sequence length="157" mass="17726">MCPRRQQAGHVLWLVVVILGSLAQLAIFSIQQGAASGLSVQRIEAYWQRELLVEHIAEHLQRLPLLRVSAADEQALWHPLSTLIRSACDDNSRNAFTQTPCIDAAKARWAWRLTPVGEPVATWPGLITQRYQLAIQATSAGDRVSRWQYTYEQRSLP</sequence>
<dbReference type="RefSeq" id="WP_181898977.1">
    <property type="nucleotide sequence ID" value="NZ_QUNR01000001.1"/>
</dbReference>
<accession>A0A3E0HA57</accession>